<name>A0A848DQQ8_9PSEU</name>
<dbReference type="Gene3D" id="3.40.50.720">
    <property type="entry name" value="NAD(P)-binding Rossmann-like Domain"/>
    <property type="match status" value="1"/>
</dbReference>
<dbReference type="InterPro" id="IPR016102">
    <property type="entry name" value="Succinyl-CoA_synth-like"/>
</dbReference>
<evidence type="ECO:0000313" key="4">
    <source>
        <dbReference type="Proteomes" id="UP000586918"/>
    </source>
</evidence>
<dbReference type="AlphaFoldDB" id="A0A848DQQ8"/>
<comment type="caution">
    <text evidence="3">The sequence shown here is derived from an EMBL/GenBank/DDBJ whole genome shotgun (WGS) entry which is preliminary data.</text>
</comment>
<dbReference type="PANTHER" id="PTHR11117:SF24">
    <property type="entry name" value="PROTEIN FDRA"/>
    <property type="match status" value="1"/>
</dbReference>
<feature type="domain" description="ATP-citrate synthase/succinyl-CoA ligase C-terminal" evidence="1">
    <location>
        <begin position="333"/>
        <end position="489"/>
    </location>
</feature>
<dbReference type="GO" id="GO:0005829">
    <property type="term" value="C:cytosol"/>
    <property type="evidence" value="ECO:0007669"/>
    <property type="project" value="TreeGrafter"/>
</dbReference>
<gene>
    <name evidence="3" type="primary">fdrA</name>
    <name evidence="3" type="ORF">HF519_24340</name>
</gene>
<organism evidence="3 4">
    <name type="scientific">Pseudonocardia bannensis</name>
    <dbReference type="NCBI Taxonomy" id="630973"/>
    <lineage>
        <taxon>Bacteria</taxon>
        <taxon>Bacillati</taxon>
        <taxon>Actinomycetota</taxon>
        <taxon>Actinomycetes</taxon>
        <taxon>Pseudonocardiales</taxon>
        <taxon>Pseudonocardiaceae</taxon>
        <taxon>Pseudonocardia</taxon>
    </lineage>
</organism>
<dbReference type="Gene3D" id="3.40.50.261">
    <property type="entry name" value="Succinyl-CoA synthetase domains"/>
    <property type="match status" value="2"/>
</dbReference>
<evidence type="ECO:0000259" key="2">
    <source>
        <dbReference type="Pfam" id="PF02629"/>
    </source>
</evidence>
<dbReference type="Pfam" id="PF00549">
    <property type="entry name" value="Ligase_CoA"/>
    <property type="match status" value="1"/>
</dbReference>
<dbReference type="GO" id="GO:0009361">
    <property type="term" value="C:succinate-CoA ligase complex (ADP-forming)"/>
    <property type="evidence" value="ECO:0007669"/>
    <property type="project" value="TreeGrafter"/>
</dbReference>
<dbReference type="GO" id="GO:0006099">
    <property type="term" value="P:tricarboxylic acid cycle"/>
    <property type="evidence" value="ECO:0007669"/>
    <property type="project" value="TreeGrafter"/>
</dbReference>
<reference evidence="3 4" key="1">
    <citation type="submission" date="2020-04" db="EMBL/GenBank/DDBJ databases">
        <authorList>
            <person name="Klaysubun C."/>
            <person name="Duangmal K."/>
            <person name="Lipun K."/>
        </authorList>
    </citation>
    <scope>NUCLEOTIDE SEQUENCE [LARGE SCALE GENOMIC DNA]</scope>
    <source>
        <strain evidence="3 4">DSM 45300</strain>
    </source>
</reference>
<accession>A0A848DQQ8</accession>
<protein>
    <submittedName>
        <fullName evidence="3">Acyl-CoA synthetase FdrA</fullName>
    </submittedName>
</protein>
<dbReference type="PANTHER" id="PTHR11117">
    <property type="entry name" value="SUCCINYL-COA LIGASE SUBUNIT ALPHA"/>
    <property type="match status" value="1"/>
</dbReference>
<proteinExistence type="predicted"/>
<dbReference type="GO" id="GO:0004776">
    <property type="term" value="F:succinate-CoA ligase (GDP-forming) activity"/>
    <property type="evidence" value="ECO:0007669"/>
    <property type="project" value="TreeGrafter"/>
</dbReference>
<dbReference type="Proteomes" id="UP000586918">
    <property type="component" value="Unassembled WGS sequence"/>
</dbReference>
<dbReference type="GO" id="GO:0004775">
    <property type="term" value="F:succinate-CoA ligase (ADP-forming) activity"/>
    <property type="evidence" value="ECO:0007669"/>
    <property type="project" value="TreeGrafter"/>
</dbReference>
<keyword evidence="4" id="KW-1185">Reference proteome</keyword>
<feature type="domain" description="CoA-binding" evidence="2">
    <location>
        <begin position="190"/>
        <end position="281"/>
    </location>
</feature>
<evidence type="ECO:0000259" key="1">
    <source>
        <dbReference type="Pfam" id="PF00549"/>
    </source>
</evidence>
<evidence type="ECO:0000313" key="3">
    <source>
        <dbReference type="EMBL" id="NMH94644.1"/>
    </source>
</evidence>
<dbReference type="Pfam" id="PF02629">
    <property type="entry name" value="CoA_binding"/>
    <property type="match status" value="1"/>
</dbReference>
<dbReference type="InterPro" id="IPR003781">
    <property type="entry name" value="CoA-bd"/>
</dbReference>
<sequence>MRYSIVKPNTYQDSLRLMQLSNTLDDADGVDRVSIMMGTSANREILRGAGLDTADLDGAGPTDLVIVADVADAAAGERLVAKVDEFLTHRAPAAGGSRLRSARSLERAVDIVGGANLAIVSIPGEFVASEVHRLLDRKIHAFVFSDNVSISDELALKRRARECGLLVMGPDCGTGLVRGLPLAFANVVHEGRIGLVGASGTGLQEVMAHIDRLGGGVSHAIGLGGRDLSAEVGGITCLQALRALDTDVGTDVVVLVGKPPAARVREEVLGVAGALSKPVVAMLLGERTEADVAADICYPRTLEEAARVAVELAGTRSSRRIALRPEQRWIKALYTGGTLAAEAAALLGDSLGPAGDADRRAGFLFRSDGHEVIDLGDDVYTRGRPHPMIDPAVRTARIAAVMDDPENAVLLLDVVLGHGAHPDPAGVLAAVIGDGLAGLHARGRDLAVVASVCGTEGDPQSASAQTRTLERAGVAVLPSNAAAVRYAVAILRRRGASPVATSATPEPIRRLLAEPPRIVNIGLRGFAENLLQMGAQVVQYDWRPVAGGDRRLQSLIDALS</sequence>
<dbReference type="EMBL" id="JAAXKZ010000123">
    <property type="protein sequence ID" value="NMH94644.1"/>
    <property type="molecule type" value="Genomic_DNA"/>
</dbReference>
<dbReference type="RefSeq" id="WP_169415324.1">
    <property type="nucleotide sequence ID" value="NZ_JAAXKZ010000123.1"/>
</dbReference>
<dbReference type="SUPFAM" id="SSF52210">
    <property type="entry name" value="Succinyl-CoA synthetase domains"/>
    <property type="match status" value="2"/>
</dbReference>
<dbReference type="InterPro" id="IPR005811">
    <property type="entry name" value="SUCC_ACL_C"/>
</dbReference>
<dbReference type="NCBIfam" id="NF004760">
    <property type="entry name" value="PRK06091.1"/>
    <property type="match status" value="1"/>
</dbReference>